<evidence type="ECO:0000313" key="2">
    <source>
        <dbReference type="Proteomes" id="UP000278351"/>
    </source>
</evidence>
<keyword evidence="2" id="KW-1185">Reference proteome</keyword>
<proteinExistence type="predicted"/>
<organism evidence="1 2">
    <name type="scientific">Chitinophaga lutea</name>
    <dbReference type="NCBI Taxonomy" id="2488634"/>
    <lineage>
        <taxon>Bacteria</taxon>
        <taxon>Pseudomonadati</taxon>
        <taxon>Bacteroidota</taxon>
        <taxon>Chitinophagia</taxon>
        <taxon>Chitinophagales</taxon>
        <taxon>Chitinophagaceae</taxon>
        <taxon>Chitinophaga</taxon>
    </lineage>
</organism>
<accession>A0A3N4QKA6</accession>
<dbReference type="RefSeq" id="WP_123844668.1">
    <property type="nucleotide sequence ID" value="NZ_RPDH01000001.1"/>
</dbReference>
<dbReference type="Proteomes" id="UP000278351">
    <property type="component" value="Unassembled WGS sequence"/>
</dbReference>
<name>A0A3N4QKA6_9BACT</name>
<dbReference type="OrthoDB" id="7064118at2"/>
<reference evidence="1 2" key="1">
    <citation type="submission" date="2018-11" db="EMBL/GenBank/DDBJ databases">
        <title>Chitinophaga lutea sp.nov., isolate from arsenic contaminated soil.</title>
        <authorList>
            <person name="Zong Y."/>
        </authorList>
    </citation>
    <scope>NUCLEOTIDE SEQUENCE [LARGE SCALE GENOMIC DNA]</scope>
    <source>
        <strain evidence="1 2">ZY74</strain>
    </source>
</reference>
<dbReference type="AlphaFoldDB" id="A0A3N4QKA6"/>
<sequence>MKKRAIVITGDVIRSSSLKPAQRQRLQQALEHAFAAAKAKDASFQAEQFRGDSFQAVLTKEPAAALQISLMLLAMLWKEGFKMRLAIGSGEISFTSKNIVTSDGSAFRHSGPTLDELKKKNGLVAIVTPHPAINEEWDIHGQVLSFLVERWSPLQAEAILEQLNGLTQAQTAEKLHIRQPAVHQRLQAAGWHVADLIVKRFEQQISTMF</sequence>
<evidence type="ECO:0008006" key="3">
    <source>
        <dbReference type="Google" id="ProtNLM"/>
    </source>
</evidence>
<dbReference type="Pfam" id="PF16264">
    <property type="entry name" value="SatD"/>
    <property type="match status" value="1"/>
</dbReference>
<dbReference type="EMBL" id="RPDH01000001">
    <property type="protein sequence ID" value="RPE12204.1"/>
    <property type="molecule type" value="Genomic_DNA"/>
</dbReference>
<evidence type="ECO:0000313" key="1">
    <source>
        <dbReference type="EMBL" id="RPE12204.1"/>
    </source>
</evidence>
<protein>
    <recommendedName>
        <fullName evidence="3">SatD family (SatD)</fullName>
    </recommendedName>
</protein>
<gene>
    <name evidence="1" type="ORF">EGT74_01210</name>
</gene>
<comment type="caution">
    <text evidence="1">The sequence shown here is derived from an EMBL/GenBank/DDBJ whole genome shotgun (WGS) entry which is preliminary data.</text>
</comment>
<dbReference type="InterPro" id="IPR032580">
    <property type="entry name" value="SatD"/>
</dbReference>